<dbReference type="Proteomes" id="UP000054359">
    <property type="component" value="Unassembled WGS sequence"/>
</dbReference>
<name>A0A087UFG4_STEMI</name>
<protein>
    <submittedName>
        <fullName evidence="1">Uncharacterized protein</fullName>
    </submittedName>
</protein>
<dbReference type="AlphaFoldDB" id="A0A087UFG4"/>
<proteinExistence type="predicted"/>
<feature type="non-terminal residue" evidence="1">
    <location>
        <position position="61"/>
    </location>
</feature>
<reference evidence="1 2" key="1">
    <citation type="submission" date="2013-11" db="EMBL/GenBank/DDBJ databases">
        <title>Genome sequencing of Stegodyphus mimosarum.</title>
        <authorList>
            <person name="Bechsgaard J."/>
        </authorList>
    </citation>
    <scope>NUCLEOTIDE SEQUENCE [LARGE SCALE GENOMIC DNA]</scope>
</reference>
<organism evidence="1 2">
    <name type="scientific">Stegodyphus mimosarum</name>
    <name type="common">African social velvet spider</name>
    <dbReference type="NCBI Taxonomy" id="407821"/>
    <lineage>
        <taxon>Eukaryota</taxon>
        <taxon>Metazoa</taxon>
        <taxon>Ecdysozoa</taxon>
        <taxon>Arthropoda</taxon>
        <taxon>Chelicerata</taxon>
        <taxon>Arachnida</taxon>
        <taxon>Araneae</taxon>
        <taxon>Araneomorphae</taxon>
        <taxon>Entelegynae</taxon>
        <taxon>Eresoidea</taxon>
        <taxon>Eresidae</taxon>
        <taxon>Stegodyphus</taxon>
    </lineage>
</organism>
<sequence>MIYFLKDGEGGILLFIENLAAHPLNVKLNSIQLFFSSNFTSVLQSLDQDISFKVHYRKEFI</sequence>
<evidence type="ECO:0000313" key="2">
    <source>
        <dbReference type="Proteomes" id="UP000054359"/>
    </source>
</evidence>
<gene>
    <name evidence="1" type="ORF">X975_20541</name>
</gene>
<accession>A0A087UFG4</accession>
<dbReference type="EMBL" id="KK119588">
    <property type="protein sequence ID" value="KFM76103.1"/>
    <property type="molecule type" value="Genomic_DNA"/>
</dbReference>
<evidence type="ECO:0000313" key="1">
    <source>
        <dbReference type="EMBL" id="KFM76103.1"/>
    </source>
</evidence>
<keyword evidence="2" id="KW-1185">Reference proteome</keyword>